<organism evidence="1 2">
    <name type="scientific">Ambrosiozyma monospora</name>
    <name type="common">Yeast</name>
    <name type="synonym">Endomycopsis monosporus</name>
    <dbReference type="NCBI Taxonomy" id="43982"/>
    <lineage>
        <taxon>Eukaryota</taxon>
        <taxon>Fungi</taxon>
        <taxon>Dikarya</taxon>
        <taxon>Ascomycota</taxon>
        <taxon>Saccharomycotina</taxon>
        <taxon>Pichiomycetes</taxon>
        <taxon>Pichiales</taxon>
        <taxon>Pichiaceae</taxon>
        <taxon>Ambrosiozyma</taxon>
    </lineage>
</organism>
<name>A0ACB5U8Q0_AMBMO</name>
<dbReference type="EMBL" id="BSXS01014063">
    <property type="protein sequence ID" value="GMF04867.1"/>
    <property type="molecule type" value="Genomic_DNA"/>
</dbReference>
<evidence type="ECO:0000313" key="2">
    <source>
        <dbReference type="Proteomes" id="UP001165064"/>
    </source>
</evidence>
<gene>
    <name evidence="1" type="ORF">Amon02_001212400</name>
</gene>
<dbReference type="Proteomes" id="UP001165064">
    <property type="component" value="Unassembled WGS sequence"/>
</dbReference>
<accession>A0ACB5U8Q0</accession>
<reference evidence="1" key="1">
    <citation type="submission" date="2023-04" db="EMBL/GenBank/DDBJ databases">
        <title>Ambrosiozyma monospora NBRC 10751.</title>
        <authorList>
            <person name="Ichikawa N."/>
            <person name="Sato H."/>
            <person name="Tonouchi N."/>
        </authorList>
    </citation>
    <scope>NUCLEOTIDE SEQUENCE</scope>
    <source>
        <strain evidence="1">NBRC 10751</strain>
    </source>
</reference>
<sequence>MTIISNGTLNRSVISSTFENSIFSNQLSAIYTNTTVPSSMPSTFMNNVNNSLNGSTESGMNTVRITLNDALPKDFTNYYSPDLNVPRFSNNRPKFTRRNLKNWEINDVRSLLIYPAIKPEWSNNINNSNNNINTDTDIDMLNTNGKNPAPVPTPAPAQATVPEVISPYPHLQFRIQILPLESSDLQYVEFLAQSDIYKESKFDYAFKYNTAMYIVQQARIRHKQMLQLNYGAQEEQFNSEALCGVSKFDWFDLCEWRNIIENYLLNLGIENQCRIEFKNRIEKLECCTHEKLGGGFGEGGKKRRSEDLYRKVLIKDKVVINDEVKTKVWQDVQKFVYQNIEI</sequence>
<protein>
    <submittedName>
        <fullName evidence="1">Unnamed protein product</fullName>
    </submittedName>
</protein>
<evidence type="ECO:0000313" key="1">
    <source>
        <dbReference type="EMBL" id="GMF04867.1"/>
    </source>
</evidence>
<proteinExistence type="predicted"/>
<comment type="caution">
    <text evidence="1">The sequence shown here is derived from an EMBL/GenBank/DDBJ whole genome shotgun (WGS) entry which is preliminary data.</text>
</comment>
<keyword evidence="2" id="KW-1185">Reference proteome</keyword>